<dbReference type="Proteomes" id="UP000321204">
    <property type="component" value="Chromosome"/>
</dbReference>
<name>A0A5B8UGF3_9BACT</name>
<evidence type="ECO:0000313" key="2">
    <source>
        <dbReference type="Proteomes" id="UP000321204"/>
    </source>
</evidence>
<accession>A0A5B8UGF3</accession>
<evidence type="ECO:0000313" key="1">
    <source>
        <dbReference type="EMBL" id="QEC55396.1"/>
    </source>
</evidence>
<dbReference type="OrthoDB" id="710347at2"/>
<keyword evidence="2" id="KW-1185">Reference proteome</keyword>
<sequence length="123" mass="14053">MDFAFVLLSAFVVSLTCAFGNSIQRGVVGIKTFGNQNIFVPAVTQMQLLAATTTSMIFEDFSFHDSTIFKVEEDTASQTLDVTLDFPVDWESSLFENKILRFKDAVVYIKRKFLSWDNLPYWE</sequence>
<reference evidence="1 2" key="1">
    <citation type="journal article" date="2015" name="Int. J. Syst. Evol. Microbiol.">
        <title>Flavisolibacter ginsenosidimutans sp. nov., with ginsenoside-converting activity isolated from soil used for cultivating ginseng.</title>
        <authorList>
            <person name="Zhao Y."/>
            <person name="Liu Q."/>
            <person name="Kang M.S."/>
            <person name="Jin F."/>
            <person name="Yu H."/>
            <person name="Im W.T."/>
        </authorList>
    </citation>
    <scope>NUCLEOTIDE SEQUENCE [LARGE SCALE GENOMIC DNA]</scope>
    <source>
        <strain evidence="1 2">Gsoil 636</strain>
    </source>
</reference>
<dbReference type="EMBL" id="CP042433">
    <property type="protein sequence ID" value="QEC55396.1"/>
    <property type="molecule type" value="Genomic_DNA"/>
</dbReference>
<organism evidence="1 2">
    <name type="scientific">Flavisolibacter ginsenosidimutans</name>
    <dbReference type="NCBI Taxonomy" id="661481"/>
    <lineage>
        <taxon>Bacteria</taxon>
        <taxon>Pseudomonadati</taxon>
        <taxon>Bacteroidota</taxon>
        <taxon>Chitinophagia</taxon>
        <taxon>Chitinophagales</taxon>
        <taxon>Chitinophagaceae</taxon>
        <taxon>Flavisolibacter</taxon>
    </lineage>
</organism>
<gene>
    <name evidence="1" type="ORF">FSB75_05575</name>
</gene>
<dbReference type="RefSeq" id="WP_146784004.1">
    <property type="nucleotide sequence ID" value="NZ_BAABIO010000002.1"/>
</dbReference>
<dbReference type="KEGG" id="fgg:FSB75_05575"/>
<dbReference type="AlphaFoldDB" id="A0A5B8UGF3"/>
<proteinExistence type="predicted"/>
<protein>
    <submittedName>
        <fullName evidence="1">Uncharacterized protein</fullName>
    </submittedName>
</protein>